<feature type="domain" description="HTH bat-type" evidence="3">
    <location>
        <begin position="156"/>
        <end position="207"/>
    </location>
</feature>
<sequence>MATEATFTLPSDGFPLGSIFEQLPEATVELERIIPSRDTVIPYFWVRGAETDDIEATFSDRPEVKQIRLVDSVEDEYLMRVEWEQEYDGILAALTETDVPLIEAVGTETQWTFDVRGDDRSDIVSFQEQCRKREIPITLANLQPLTPIESGVEAALTEPQHEALVLAYDRGYFDSPRAVTMEELGDELGISQQAVASRLWRGIDKILNLTLSGTETTTDTTH</sequence>
<keyword evidence="2" id="KW-0804">Transcription</keyword>
<dbReference type="EMBL" id="FNLC01000002">
    <property type="protein sequence ID" value="SDR13209.1"/>
    <property type="molecule type" value="Genomic_DNA"/>
</dbReference>
<protein>
    <submittedName>
        <fullName evidence="5">Predicted DNA binding protein, contains HTH domain</fullName>
    </submittedName>
</protein>
<proteinExistence type="predicted"/>
<dbReference type="AlphaFoldDB" id="A0A1H1GJC2"/>
<feature type="domain" description="Bacterioopsin transcriptional activator GAF and HTH associated" evidence="4">
    <location>
        <begin position="3"/>
        <end position="140"/>
    </location>
</feature>
<dbReference type="InterPro" id="IPR007050">
    <property type="entry name" value="HTH_bacterioopsin"/>
</dbReference>
<dbReference type="InterPro" id="IPR031803">
    <property type="entry name" value="BAT_GAF/HTH-assoc"/>
</dbReference>
<evidence type="ECO:0000259" key="3">
    <source>
        <dbReference type="Pfam" id="PF04967"/>
    </source>
</evidence>
<dbReference type="OrthoDB" id="156233at2157"/>
<accession>A0A1H1GJC2</accession>
<dbReference type="InterPro" id="IPR013324">
    <property type="entry name" value="RNA_pol_sigma_r3/r4-like"/>
</dbReference>
<dbReference type="Proteomes" id="UP000198848">
    <property type="component" value="Unassembled WGS sequence"/>
</dbReference>
<gene>
    <name evidence="5" type="ORF">SAMN04489842_2457</name>
</gene>
<evidence type="ECO:0000256" key="2">
    <source>
        <dbReference type="ARBA" id="ARBA00023163"/>
    </source>
</evidence>
<reference evidence="6" key="1">
    <citation type="submission" date="2016-10" db="EMBL/GenBank/DDBJ databases">
        <authorList>
            <person name="Varghese N."/>
            <person name="Submissions S."/>
        </authorList>
    </citation>
    <scope>NUCLEOTIDE SEQUENCE [LARGE SCALE GENOMIC DNA]</scope>
    <source>
        <strain evidence="6">DSM 24767</strain>
    </source>
</reference>
<evidence type="ECO:0000256" key="1">
    <source>
        <dbReference type="ARBA" id="ARBA00023015"/>
    </source>
</evidence>
<dbReference type="Pfam" id="PF15915">
    <property type="entry name" value="BAT"/>
    <property type="match status" value="1"/>
</dbReference>
<keyword evidence="6" id="KW-1185">Reference proteome</keyword>
<dbReference type="Pfam" id="PF04967">
    <property type="entry name" value="HTH_10"/>
    <property type="match status" value="1"/>
</dbReference>
<evidence type="ECO:0000259" key="4">
    <source>
        <dbReference type="Pfam" id="PF15915"/>
    </source>
</evidence>
<dbReference type="STRING" id="1095778.SAMN04489842_2457"/>
<evidence type="ECO:0000313" key="6">
    <source>
        <dbReference type="Proteomes" id="UP000198848"/>
    </source>
</evidence>
<dbReference type="SUPFAM" id="SSF88659">
    <property type="entry name" value="Sigma3 and sigma4 domains of RNA polymerase sigma factors"/>
    <property type="match status" value="1"/>
</dbReference>
<dbReference type="RefSeq" id="WP_090382063.1">
    <property type="nucleotide sequence ID" value="NZ_FNLC01000002.1"/>
</dbReference>
<evidence type="ECO:0000313" key="5">
    <source>
        <dbReference type="EMBL" id="SDR13209.1"/>
    </source>
</evidence>
<name>A0A1H1GJC2_NATTX</name>
<dbReference type="PANTHER" id="PTHR34236:SF1">
    <property type="entry name" value="DIMETHYL SULFOXIDE REDUCTASE TRANSCRIPTIONAL ACTIVATOR"/>
    <property type="match status" value="1"/>
</dbReference>
<organism evidence="5 6">
    <name type="scientific">Natronobacterium texcoconense</name>
    <dbReference type="NCBI Taxonomy" id="1095778"/>
    <lineage>
        <taxon>Archaea</taxon>
        <taxon>Methanobacteriati</taxon>
        <taxon>Methanobacteriota</taxon>
        <taxon>Stenosarchaea group</taxon>
        <taxon>Halobacteria</taxon>
        <taxon>Halobacteriales</taxon>
        <taxon>Natrialbaceae</taxon>
        <taxon>Natronobacterium</taxon>
    </lineage>
</organism>
<dbReference type="PANTHER" id="PTHR34236">
    <property type="entry name" value="DIMETHYL SULFOXIDE REDUCTASE TRANSCRIPTIONAL ACTIVATOR"/>
    <property type="match status" value="1"/>
</dbReference>
<keyword evidence="1" id="KW-0805">Transcription regulation</keyword>